<dbReference type="GO" id="GO:0004519">
    <property type="term" value="F:endonuclease activity"/>
    <property type="evidence" value="ECO:0007669"/>
    <property type="project" value="UniProtKB-KW"/>
</dbReference>
<organism evidence="3 4">
    <name type="scientific">Vairimorpha necatrix</name>
    <dbReference type="NCBI Taxonomy" id="6039"/>
    <lineage>
        <taxon>Eukaryota</taxon>
        <taxon>Fungi</taxon>
        <taxon>Fungi incertae sedis</taxon>
        <taxon>Microsporidia</taxon>
        <taxon>Nosematidae</taxon>
        <taxon>Vairimorpha</taxon>
    </lineage>
</organism>
<dbReference type="Proteomes" id="UP001334084">
    <property type="component" value="Chromosome 2"/>
</dbReference>
<dbReference type="InterPro" id="IPR036397">
    <property type="entry name" value="RNaseH_sf"/>
</dbReference>
<sequence>MTDADALSRQYDQVEVSDEQKEKDNKRKEVIEKQILGKKQKHIKEKDGKQYWEFSTGEVKEILSLDSREHEITRVHEELNHRGVKGTYYNIKQRWKNTGGCDFVVTRKKLEKVALDLMDIGGENMYVLLGIDYFTRRLWGSNLRCKESSEVIEVLQKWIREDGFPEEYVTDNGKEFVSNRFKEWCSINDIKHRKVGLEAHRSNGRIERCIRTIRETLIKQNDGNISEKIERAIKGYNNTLHTAIKCTPMEAWRDQTAEVIIENDENGKYAGRFKRRHRETFTVGQEVRIARRENLGTRAKTDKGRFTGRGRIVAISENDSYIVRLLDGKIVKKRHYDLKEIRKSCLEDGETTRLEGGCRV</sequence>
<reference evidence="3" key="1">
    <citation type="journal article" date="2024" name="BMC Genomics">
        <title>Functional annotation of a divergent genome using sequence and structure-based similarity.</title>
        <authorList>
            <person name="Svedberg D."/>
            <person name="Winiger R.R."/>
            <person name="Berg A."/>
            <person name="Sharma H."/>
            <person name="Tellgren-Roth C."/>
            <person name="Debrunner-Vossbrinck B.A."/>
            <person name="Vossbrinck C.R."/>
            <person name="Barandun J."/>
        </authorList>
    </citation>
    <scope>NUCLEOTIDE SEQUENCE</scope>
    <source>
        <strain evidence="3">Illinois isolate</strain>
    </source>
</reference>
<dbReference type="Gene3D" id="3.30.420.10">
    <property type="entry name" value="Ribonuclease H-like superfamily/Ribonuclease H"/>
    <property type="match status" value="1"/>
</dbReference>
<feature type="region of interest" description="Disordered" evidence="1">
    <location>
        <begin position="1"/>
        <end position="27"/>
    </location>
</feature>
<dbReference type="PANTHER" id="PTHR37984">
    <property type="entry name" value="PROTEIN CBG26694"/>
    <property type="match status" value="1"/>
</dbReference>
<dbReference type="SUPFAM" id="SSF53098">
    <property type="entry name" value="Ribonuclease H-like"/>
    <property type="match status" value="1"/>
</dbReference>
<evidence type="ECO:0000256" key="1">
    <source>
        <dbReference type="SAM" id="MobiDB-lite"/>
    </source>
</evidence>
<protein>
    <submittedName>
        <fullName evidence="3">Endonuclease</fullName>
    </submittedName>
</protein>
<dbReference type="GO" id="GO:0015074">
    <property type="term" value="P:DNA integration"/>
    <property type="evidence" value="ECO:0007669"/>
    <property type="project" value="InterPro"/>
</dbReference>
<dbReference type="PROSITE" id="PS50994">
    <property type="entry name" value="INTEGRASE"/>
    <property type="match status" value="1"/>
</dbReference>
<evidence type="ECO:0000313" key="4">
    <source>
        <dbReference type="Proteomes" id="UP001334084"/>
    </source>
</evidence>
<proteinExistence type="predicted"/>
<feature type="domain" description="Integrase catalytic" evidence="2">
    <location>
        <begin position="104"/>
        <end position="256"/>
    </location>
</feature>
<keyword evidence="4" id="KW-1185">Reference proteome</keyword>
<keyword evidence="3" id="KW-0540">Nuclease</keyword>
<name>A0AAX4J9C9_9MICR</name>
<dbReference type="InterPro" id="IPR050951">
    <property type="entry name" value="Retrovirus_Pol_polyprotein"/>
</dbReference>
<dbReference type="RefSeq" id="XP_065328739.1">
    <property type="nucleotide sequence ID" value="XM_065472667.1"/>
</dbReference>
<feature type="compositionally biased region" description="Basic and acidic residues" evidence="1">
    <location>
        <begin position="18"/>
        <end position="27"/>
    </location>
</feature>
<gene>
    <name evidence="3" type="ORF">VNE69_02119</name>
</gene>
<keyword evidence="3" id="KW-0255">Endonuclease</keyword>
<dbReference type="AlphaFoldDB" id="A0AAX4J9C9"/>
<dbReference type="KEGG" id="vnx:VNE69_02119"/>
<dbReference type="InterPro" id="IPR012337">
    <property type="entry name" value="RNaseH-like_sf"/>
</dbReference>
<dbReference type="EMBL" id="CP142727">
    <property type="protein sequence ID" value="WUR02594.1"/>
    <property type="molecule type" value="Genomic_DNA"/>
</dbReference>
<dbReference type="InterPro" id="IPR001584">
    <property type="entry name" value="Integrase_cat-core"/>
</dbReference>
<dbReference type="GO" id="GO:0003676">
    <property type="term" value="F:nucleic acid binding"/>
    <property type="evidence" value="ECO:0007669"/>
    <property type="project" value="InterPro"/>
</dbReference>
<evidence type="ECO:0000313" key="3">
    <source>
        <dbReference type="EMBL" id="WUR02594.1"/>
    </source>
</evidence>
<accession>A0AAX4J9C9</accession>
<evidence type="ECO:0000259" key="2">
    <source>
        <dbReference type="PROSITE" id="PS50994"/>
    </source>
</evidence>
<keyword evidence="3" id="KW-0378">Hydrolase</keyword>
<dbReference type="GeneID" id="90540409"/>
<dbReference type="Pfam" id="PF00665">
    <property type="entry name" value="rve"/>
    <property type="match status" value="1"/>
</dbReference>
<dbReference type="GO" id="GO:0005634">
    <property type="term" value="C:nucleus"/>
    <property type="evidence" value="ECO:0007669"/>
    <property type="project" value="UniProtKB-ARBA"/>
</dbReference>
<dbReference type="PANTHER" id="PTHR37984:SF5">
    <property type="entry name" value="PROTEIN NYNRIN-LIKE"/>
    <property type="match status" value="1"/>
</dbReference>